<dbReference type="PANTHER" id="PTHR43639">
    <property type="entry name" value="OXIDOREDUCTASE, SHORT-CHAIN DEHYDROGENASE/REDUCTASE FAMILY (AFU_ORTHOLOGUE AFUA_5G02870)"/>
    <property type="match status" value="1"/>
</dbReference>
<accession>A0A118DPR1</accession>
<dbReference type="PANTHER" id="PTHR43639:SF1">
    <property type="entry name" value="SHORT-CHAIN DEHYDROGENASE_REDUCTASE FAMILY PROTEIN"/>
    <property type="match status" value="1"/>
</dbReference>
<reference evidence="4 5" key="1">
    <citation type="submission" date="2015-11" db="EMBL/GenBank/DDBJ databases">
        <title>Expanding the genomic diversity of Burkholderia species for the development of highly accurate diagnostics.</title>
        <authorList>
            <person name="Sahl J."/>
            <person name="Keim P."/>
            <person name="Wagner D."/>
        </authorList>
    </citation>
    <scope>NUCLEOTIDE SEQUENCE [LARGE SCALE GENOMIC DNA]</scope>
    <source>
        <strain evidence="4 5">TSV85</strain>
    </source>
</reference>
<evidence type="ECO:0000313" key="5">
    <source>
        <dbReference type="Proteomes" id="UP000062788"/>
    </source>
</evidence>
<name>A0A118DPR1_9BURK</name>
<keyword evidence="5" id="KW-1185">Reference proteome</keyword>
<dbReference type="Gene3D" id="3.40.50.720">
    <property type="entry name" value="NAD(P)-binding Rossmann-like Domain"/>
    <property type="match status" value="1"/>
</dbReference>
<dbReference type="InterPro" id="IPR036291">
    <property type="entry name" value="NAD(P)-bd_dom_sf"/>
</dbReference>
<feature type="domain" description="Ketoreductase" evidence="3">
    <location>
        <begin position="23"/>
        <end position="212"/>
    </location>
</feature>
<dbReference type="SUPFAM" id="SSF51735">
    <property type="entry name" value="NAD(P)-binding Rossmann-fold domains"/>
    <property type="match status" value="1"/>
</dbReference>
<dbReference type="FunFam" id="3.40.50.720:FF:000084">
    <property type="entry name" value="Short-chain dehydrogenase reductase"/>
    <property type="match status" value="1"/>
</dbReference>
<keyword evidence="2" id="KW-0560">Oxidoreductase</keyword>
<evidence type="ECO:0000256" key="2">
    <source>
        <dbReference type="ARBA" id="ARBA00023002"/>
    </source>
</evidence>
<dbReference type="PROSITE" id="PS00061">
    <property type="entry name" value="ADH_SHORT"/>
    <property type="match status" value="1"/>
</dbReference>
<dbReference type="Pfam" id="PF13561">
    <property type="entry name" value="adh_short_C2"/>
    <property type="match status" value="1"/>
</dbReference>
<dbReference type="InterPro" id="IPR002347">
    <property type="entry name" value="SDR_fam"/>
</dbReference>
<dbReference type="InterPro" id="IPR020904">
    <property type="entry name" value="Sc_DH/Rdtase_CS"/>
</dbReference>
<dbReference type="GO" id="GO:0016491">
    <property type="term" value="F:oxidoreductase activity"/>
    <property type="evidence" value="ECO:0007669"/>
    <property type="project" value="UniProtKB-KW"/>
</dbReference>
<proteinExistence type="inferred from homology"/>
<dbReference type="RefSeq" id="WP_059514506.1">
    <property type="nucleotide sequence ID" value="NZ_LOWA01000018.1"/>
</dbReference>
<dbReference type="Proteomes" id="UP000062788">
    <property type="component" value="Unassembled WGS sequence"/>
</dbReference>
<dbReference type="OrthoDB" id="9804774at2"/>
<evidence type="ECO:0000313" key="4">
    <source>
        <dbReference type="EMBL" id="KVE28464.1"/>
    </source>
</evidence>
<gene>
    <name evidence="4" type="ORF">WS67_06835</name>
</gene>
<protein>
    <submittedName>
        <fullName evidence="4">3-ketoacyl-ACP reductase</fullName>
    </submittedName>
</protein>
<comment type="similarity">
    <text evidence="1">Belongs to the short-chain dehydrogenases/reductases (SDR) family.</text>
</comment>
<evidence type="ECO:0000259" key="3">
    <source>
        <dbReference type="SMART" id="SM00822"/>
    </source>
</evidence>
<dbReference type="SMART" id="SM00822">
    <property type="entry name" value="PKS_KR"/>
    <property type="match status" value="1"/>
</dbReference>
<dbReference type="InterPro" id="IPR057326">
    <property type="entry name" value="KR_dom"/>
</dbReference>
<organism evidence="4 5">
    <name type="scientific">Burkholderia singularis</name>
    <dbReference type="NCBI Taxonomy" id="1503053"/>
    <lineage>
        <taxon>Bacteria</taxon>
        <taxon>Pseudomonadati</taxon>
        <taxon>Pseudomonadota</taxon>
        <taxon>Betaproteobacteria</taxon>
        <taxon>Burkholderiales</taxon>
        <taxon>Burkholderiaceae</taxon>
        <taxon>Burkholderia</taxon>
        <taxon>pseudomallei group</taxon>
    </lineage>
</organism>
<comment type="caution">
    <text evidence="4">The sequence shown here is derived from an EMBL/GenBank/DDBJ whole genome shotgun (WGS) entry which is preliminary data.</text>
</comment>
<dbReference type="PRINTS" id="PR00081">
    <property type="entry name" value="GDHRDH"/>
</dbReference>
<dbReference type="CDD" id="cd05233">
    <property type="entry name" value="SDR_c"/>
    <property type="match status" value="1"/>
</dbReference>
<dbReference type="PRINTS" id="PR00080">
    <property type="entry name" value="SDRFAMILY"/>
</dbReference>
<dbReference type="AlphaFoldDB" id="A0A118DPR1"/>
<dbReference type="NCBIfam" id="NF009468">
    <property type="entry name" value="PRK12826.1-4"/>
    <property type="match status" value="1"/>
</dbReference>
<evidence type="ECO:0000256" key="1">
    <source>
        <dbReference type="ARBA" id="ARBA00006484"/>
    </source>
</evidence>
<sequence length="277" mass="27939">MSRADSMRAVPLRGPFVADFRGRVVLVTGGAQGIGAAIAGAFAAAGATVAIADLQADAAAACAGGLALRGLADGQTVRAYRADAAQRDELTGLVERIEADSGRLDVVVHNAAYFPLTPFDAIGPDLLARTLAVNLSALFWLTQAALPAFERAGQGRVLATSSVTGPRVAYPGLAHYAASKAGVNGFIRAAALELASRNVTVNGVEPGMIRTPAAANLGDAAHAARIARSIPLGRLGEPDDIAAAMLFLASDCAGYITGQTIVVDGGATLPETGAAPV</sequence>
<dbReference type="EMBL" id="LOWA01000018">
    <property type="protein sequence ID" value="KVE28464.1"/>
    <property type="molecule type" value="Genomic_DNA"/>
</dbReference>